<evidence type="ECO:0000259" key="3">
    <source>
        <dbReference type="Pfam" id="PF02709"/>
    </source>
</evidence>
<organism evidence="4 5">
    <name type="scientific">Alteribacillus persepolensis</name>
    <dbReference type="NCBI Taxonomy" id="568899"/>
    <lineage>
        <taxon>Bacteria</taxon>
        <taxon>Bacillati</taxon>
        <taxon>Bacillota</taxon>
        <taxon>Bacilli</taxon>
        <taxon>Bacillales</taxon>
        <taxon>Bacillaceae</taxon>
        <taxon>Alteribacillus</taxon>
    </lineage>
</organism>
<feature type="domain" description="Galactosyltransferase C-terminal" evidence="3">
    <location>
        <begin position="133"/>
        <end position="184"/>
    </location>
</feature>
<dbReference type="Pfam" id="PF00535">
    <property type="entry name" value="Glycos_transf_2"/>
    <property type="match status" value="1"/>
</dbReference>
<keyword evidence="5" id="KW-1185">Reference proteome</keyword>
<dbReference type="RefSeq" id="WP_175487559.1">
    <property type="nucleotide sequence ID" value="NZ_FNDK01000025.1"/>
</dbReference>
<dbReference type="InterPro" id="IPR001173">
    <property type="entry name" value="Glyco_trans_2-like"/>
</dbReference>
<dbReference type="Proteomes" id="UP000199163">
    <property type="component" value="Unassembled WGS sequence"/>
</dbReference>
<name>A0A1G8IQ67_9BACI</name>
<dbReference type="STRING" id="568899.SAMN05192534_12520"/>
<dbReference type="Gene3D" id="3.90.550.10">
    <property type="entry name" value="Spore Coat Polysaccharide Biosynthesis Protein SpsA, Chain A"/>
    <property type="match status" value="1"/>
</dbReference>
<feature type="domain" description="Glycosyltransferase 2-like" evidence="2">
    <location>
        <begin position="44"/>
        <end position="106"/>
    </location>
</feature>
<dbReference type="EMBL" id="FNDK01000025">
    <property type="protein sequence ID" value="SDI21096.1"/>
    <property type="molecule type" value="Genomic_DNA"/>
</dbReference>
<evidence type="ECO:0000313" key="5">
    <source>
        <dbReference type="Proteomes" id="UP000199163"/>
    </source>
</evidence>
<sequence>MISILIPFQTDRGPRQKAFEWIKQFYAHNMKGTEICVGSCKTKPFSKAQAVNNAASNAKGEVFIILDADMICSPSILRQSVQLLDKYPWIIPYSTVKNISKSSTKQLMNASPAWPLPSNIQTKINYFGKALPVGGINVLPKKCFFNIGGFDERFVGWGGEDDAFACAVNTLCGRYKRLKTSVYHLWHPKSPVRHNPYYAKNTALAHRYCNSSNDKHAIKQIINERFHF</sequence>
<dbReference type="AlphaFoldDB" id="A0A1G8IQ67"/>
<reference evidence="5" key="1">
    <citation type="submission" date="2016-10" db="EMBL/GenBank/DDBJ databases">
        <authorList>
            <person name="Varghese N."/>
            <person name="Submissions S."/>
        </authorList>
    </citation>
    <scope>NUCLEOTIDE SEQUENCE [LARGE SCALE GENOMIC DNA]</scope>
    <source>
        <strain evidence="5">DSM 21632</strain>
    </source>
</reference>
<gene>
    <name evidence="4" type="ORF">SAMN05192534_12520</name>
</gene>
<protein>
    <submittedName>
        <fullName evidence="4">Glycosyl transferase family 2</fullName>
    </submittedName>
</protein>
<dbReference type="Pfam" id="PF02709">
    <property type="entry name" value="Glyco_transf_7C"/>
    <property type="match status" value="1"/>
</dbReference>
<dbReference type="GO" id="GO:0016740">
    <property type="term" value="F:transferase activity"/>
    <property type="evidence" value="ECO:0007669"/>
    <property type="project" value="UniProtKB-KW"/>
</dbReference>
<dbReference type="InterPro" id="IPR029044">
    <property type="entry name" value="Nucleotide-diphossugar_trans"/>
</dbReference>
<dbReference type="SUPFAM" id="SSF53448">
    <property type="entry name" value="Nucleotide-diphospho-sugar transferases"/>
    <property type="match status" value="1"/>
</dbReference>
<evidence type="ECO:0000259" key="2">
    <source>
        <dbReference type="Pfam" id="PF00535"/>
    </source>
</evidence>
<evidence type="ECO:0000313" key="4">
    <source>
        <dbReference type="EMBL" id="SDI21096.1"/>
    </source>
</evidence>
<proteinExistence type="predicted"/>
<dbReference type="InterPro" id="IPR027791">
    <property type="entry name" value="Galactosyl_T_C"/>
</dbReference>
<accession>A0A1G8IQ67</accession>
<keyword evidence="1 4" id="KW-0808">Transferase</keyword>
<evidence type="ECO:0000256" key="1">
    <source>
        <dbReference type="ARBA" id="ARBA00022679"/>
    </source>
</evidence>